<dbReference type="EMBL" id="JAQFWP010000128">
    <property type="protein sequence ID" value="MDA2808986.1"/>
    <property type="molecule type" value="Genomic_DNA"/>
</dbReference>
<keyword evidence="3" id="KW-1185">Reference proteome</keyword>
<feature type="region of interest" description="Disordered" evidence="1">
    <location>
        <begin position="65"/>
        <end position="88"/>
    </location>
</feature>
<reference evidence="2" key="1">
    <citation type="submission" date="2023-01" db="EMBL/GenBank/DDBJ databases">
        <title>Draft genome sequence of Nocardiopsis sp. LSu2-4 isolated from halophytes.</title>
        <authorList>
            <person name="Duangmal K."/>
            <person name="Chantavorakit T."/>
        </authorList>
    </citation>
    <scope>NUCLEOTIDE SEQUENCE</scope>
    <source>
        <strain evidence="2">LSu2-4</strain>
    </source>
</reference>
<proteinExistence type="predicted"/>
<evidence type="ECO:0000313" key="2">
    <source>
        <dbReference type="EMBL" id="MDA2808986.1"/>
    </source>
</evidence>
<dbReference type="RefSeq" id="WP_270681569.1">
    <property type="nucleotide sequence ID" value="NZ_JAQFWP010000128.1"/>
</dbReference>
<organism evidence="2 3">
    <name type="scientific">Nocardiopsis suaedae</name>
    <dbReference type="NCBI Taxonomy" id="3018444"/>
    <lineage>
        <taxon>Bacteria</taxon>
        <taxon>Bacillati</taxon>
        <taxon>Actinomycetota</taxon>
        <taxon>Actinomycetes</taxon>
        <taxon>Streptosporangiales</taxon>
        <taxon>Nocardiopsidaceae</taxon>
        <taxon>Nocardiopsis</taxon>
    </lineage>
</organism>
<gene>
    <name evidence="2" type="ORF">O4U47_31060</name>
</gene>
<comment type="caution">
    <text evidence="2">The sequence shown here is derived from an EMBL/GenBank/DDBJ whole genome shotgun (WGS) entry which is preliminary data.</text>
</comment>
<sequence length="88" mass="9762">MRETFTGLDDQHILDQLNETYAGKWRIWRSTGEDRKPVAWIASNIGVPDAAPTLHEASPERLLSQLEDPPGRCARPLPGLGASLQEGR</sequence>
<dbReference type="Proteomes" id="UP001165685">
    <property type="component" value="Unassembled WGS sequence"/>
</dbReference>
<evidence type="ECO:0000256" key="1">
    <source>
        <dbReference type="SAM" id="MobiDB-lite"/>
    </source>
</evidence>
<accession>A0ABT4TX32</accession>
<protein>
    <submittedName>
        <fullName evidence="2">Uncharacterized protein</fullName>
    </submittedName>
</protein>
<evidence type="ECO:0000313" key="3">
    <source>
        <dbReference type="Proteomes" id="UP001165685"/>
    </source>
</evidence>
<name>A0ABT4TX32_9ACTN</name>